<dbReference type="PANTHER" id="PTHR37804">
    <property type="entry name" value="CDAA REGULATORY PROTEIN CDAR"/>
    <property type="match status" value="1"/>
</dbReference>
<dbReference type="EMBL" id="CACRUA010000030">
    <property type="protein sequence ID" value="VYU60296.1"/>
    <property type="molecule type" value="Genomic_DNA"/>
</dbReference>
<evidence type="ECO:0000256" key="1">
    <source>
        <dbReference type="SAM" id="MobiDB-lite"/>
    </source>
</evidence>
<feature type="region of interest" description="Disordered" evidence="1">
    <location>
        <begin position="412"/>
        <end position="462"/>
    </location>
</feature>
<dbReference type="AlphaFoldDB" id="A0A6N3G7Q6"/>
<name>A0A6N3G7Q6_CLOSY</name>
<accession>A0A6N3G7Q6</accession>
<proteinExistence type="predicted"/>
<organism evidence="2">
    <name type="scientific">Clostridium symbiosum</name>
    <name type="common">Bacteroides symbiosus</name>
    <dbReference type="NCBI Taxonomy" id="1512"/>
    <lineage>
        <taxon>Bacteria</taxon>
        <taxon>Bacillati</taxon>
        <taxon>Bacillota</taxon>
        <taxon>Clostridia</taxon>
        <taxon>Lachnospirales</taxon>
        <taxon>Lachnospiraceae</taxon>
        <taxon>Otoolea</taxon>
    </lineage>
</organism>
<dbReference type="Gene3D" id="2.170.120.30">
    <property type="match status" value="2"/>
</dbReference>
<evidence type="ECO:0000313" key="2">
    <source>
        <dbReference type="EMBL" id="VYU60296.1"/>
    </source>
</evidence>
<dbReference type="RefSeq" id="WP_021640782.1">
    <property type="nucleotide sequence ID" value="NZ_CABHNX010000001.1"/>
</dbReference>
<dbReference type="Pfam" id="PF07949">
    <property type="entry name" value="YbbR"/>
    <property type="match status" value="2"/>
</dbReference>
<dbReference type="PANTHER" id="PTHR37804:SF1">
    <property type="entry name" value="CDAA REGULATORY PROTEIN CDAR"/>
    <property type="match status" value="1"/>
</dbReference>
<dbReference type="InterPro" id="IPR053154">
    <property type="entry name" value="c-di-AMP_regulator"/>
</dbReference>
<protein>
    <submittedName>
        <fullName evidence="2">YbbR-like protein</fullName>
    </submittedName>
</protein>
<sequence>MKEKLTKNSGLKLVSLLCAFFVWLAVVNVANPVTTGTKEVPVEPINEQVLEKANLTYEIVGKKTAVITYRIRTKDQYKVKPSDFRAYADLSEMYDVTGAIPVKVEVVNNSDLFETAPTVKSPEVIKIQTENLQTKEFTLVPNPYGKQADGYQPGEITMSPDHVYVKGPVSQVGQISGVGIEFPIEGASSDVTGTATPVFYDANGNKLNDLQDKVKVLGGDITYTMQILKVKTIPLDFVVTGEVAQGYKYTGVETSVKNVSVAGLKSDLAGISTLTVQDPLLNIDGATSDKTCEIDLKDFLEPNITIAGMSDTVITVTLKVEPLREKTFTVNTKDIALNGRSDNYSYTFGSDKAEIRVRGLKEDLDSLSTAKMNIHADVTGLGEGTYDIEAALDLDDAFEVIAYPKATMTIAEKSPSDEVSGTAEETKTGETKPNESKSNETKETKAAESSPAETKPAESKSE</sequence>
<dbReference type="InterPro" id="IPR012505">
    <property type="entry name" value="YbbR"/>
</dbReference>
<dbReference type="Gene3D" id="2.170.120.40">
    <property type="entry name" value="YbbR-like domain"/>
    <property type="match status" value="2"/>
</dbReference>
<reference evidence="2" key="1">
    <citation type="submission" date="2019-11" db="EMBL/GenBank/DDBJ databases">
        <authorList>
            <person name="Feng L."/>
        </authorList>
    </citation>
    <scope>NUCLEOTIDE SEQUENCE</scope>
    <source>
        <strain evidence="2">CsymbiosumLFYP84</strain>
    </source>
</reference>
<gene>
    <name evidence="2" type="ORF">CSLFYP84_02906</name>
</gene>
<feature type="compositionally biased region" description="Basic and acidic residues" evidence="1">
    <location>
        <begin position="424"/>
        <end position="446"/>
    </location>
</feature>